<feature type="region of interest" description="Disordered" evidence="1">
    <location>
        <begin position="524"/>
        <end position="576"/>
    </location>
</feature>
<dbReference type="OrthoDB" id="10360336at2759"/>
<evidence type="ECO:0000256" key="1">
    <source>
        <dbReference type="SAM" id="MobiDB-lite"/>
    </source>
</evidence>
<dbReference type="EMBL" id="JABAHT010000384">
    <property type="protein sequence ID" value="KAF4656857.1"/>
    <property type="molecule type" value="Genomic_DNA"/>
</dbReference>
<evidence type="ECO:0000313" key="2">
    <source>
        <dbReference type="EMBL" id="KAF4656857.1"/>
    </source>
</evidence>
<proteinExistence type="predicted"/>
<feature type="region of interest" description="Disordered" evidence="1">
    <location>
        <begin position="1"/>
        <end position="47"/>
    </location>
</feature>
<dbReference type="AlphaFoldDB" id="A0A7J6LC66"/>
<feature type="region of interest" description="Disordered" evidence="1">
    <location>
        <begin position="437"/>
        <end position="458"/>
    </location>
</feature>
<dbReference type="SUPFAM" id="SSF57667">
    <property type="entry name" value="beta-beta-alpha zinc fingers"/>
    <property type="match status" value="1"/>
</dbReference>
<organism evidence="2 3">
    <name type="scientific">Perkinsus olseni</name>
    <name type="common">Perkinsus atlanticus</name>
    <dbReference type="NCBI Taxonomy" id="32597"/>
    <lineage>
        <taxon>Eukaryota</taxon>
        <taxon>Sar</taxon>
        <taxon>Alveolata</taxon>
        <taxon>Perkinsozoa</taxon>
        <taxon>Perkinsea</taxon>
        <taxon>Perkinsida</taxon>
        <taxon>Perkinsidae</taxon>
        <taxon>Perkinsus</taxon>
    </lineage>
</organism>
<reference evidence="2 3" key="1">
    <citation type="submission" date="2020-04" db="EMBL/GenBank/DDBJ databases">
        <title>Perkinsus olseni comparative genomics.</title>
        <authorList>
            <person name="Bogema D.R."/>
        </authorList>
    </citation>
    <scope>NUCLEOTIDE SEQUENCE [LARGE SCALE GENOMIC DNA]</scope>
    <source>
        <strain evidence="2">ATCC PRA-179</strain>
    </source>
</reference>
<feature type="compositionally biased region" description="Low complexity" evidence="1">
    <location>
        <begin position="1"/>
        <end position="39"/>
    </location>
</feature>
<gene>
    <name evidence="2" type="ORF">FOZ61_006635</name>
</gene>
<comment type="caution">
    <text evidence="2">The sequence shown here is derived from an EMBL/GenBank/DDBJ whole genome shotgun (WGS) entry which is preliminary data.</text>
</comment>
<accession>A0A7J6LC66</accession>
<feature type="compositionally biased region" description="Pro residues" evidence="1">
    <location>
        <begin position="545"/>
        <end position="556"/>
    </location>
</feature>
<dbReference type="InterPro" id="IPR036236">
    <property type="entry name" value="Znf_C2H2_sf"/>
</dbReference>
<evidence type="ECO:0000313" key="3">
    <source>
        <dbReference type="Proteomes" id="UP000570595"/>
    </source>
</evidence>
<sequence>MLSKRTARSSGSSRSSGSTVDTRRSSSTVLSRPSVRSSSCDARGISTPVAGDYRESRIPKACQLPPLRPRKVLSIRDGIPGYMGYVPGRTAENVFGRAIKGPITLEIPMGHSDDFLGVRRSDRASWTNTLDRSLSAHEIGEFGSINRPYPMGVYHGKGRLKPGYLFADDNTMVGRLAPLKVPLVESDGHREIPVHSSSYMHMRRGTSTCPFTGIHVDYAGRSPGQEGYGLQQPAIGMHIPRYTGFARGVYGENIYGLRNSRVGLVLISAFAFVVTIMDATCEKEAEGKGRWTEYYTPDVYHRADVANGQVVGGNSDLTASGLGSWDAPTTCPSTGLVTRSSVTEPARLTTSGMLFPPGSSSLFVEPYDPELAYSNLPEDERRHLEANSVVLSDGATLGIEEGWLVCLACEKKTHILRGAMLSHILSKKHKQNLSYYRWQEERKPSPSPSSEGQEQPKTVQWISVTESAELPEYIEETLLGYRCTLCEKNPQSLWCLETHINGQKHRSALEREAWRQQVLRDVSGGNALTPAPQEGVPATPATPSSLPPLPPPPPPIRQVRRYSGEEPLYAPNGRLLPPGFRTCLRKRAQVSK</sequence>
<name>A0A7J6LC66_PEROL</name>
<dbReference type="Proteomes" id="UP000570595">
    <property type="component" value="Unassembled WGS sequence"/>
</dbReference>
<protein>
    <submittedName>
        <fullName evidence="2">Uncharacterized protein</fullName>
    </submittedName>
</protein>